<dbReference type="RefSeq" id="WP_206208428.1">
    <property type="nucleotide sequence ID" value="NZ_CP076642.1"/>
</dbReference>
<comment type="similarity">
    <text evidence="2">Belongs to the bacterial solute-binding protein 8 family.</text>
</comment>
<evidence type="ECO:0000256" key="3">
    <source>
        <dbReference type="ARBA" id="ARBA00022448"/>
    </source>
</evidence>
<dbReference type="PANTHER" id="PTHR30532">
    <property type="entry name" value="IRON III DICITRATE-BINDING PERIPLASMIC PROTEIN"/>
    <property type="match status" value="1"/>
</dbReference>
<dbReference type="GO" id="GO:1901678">
    <property type="term" value="P:iron coordination entity transport"/>
    <property type="evidence" value="ECO:0007669"/>
    <property type="project" value="UniProtKB-ARBA"/>
</dbReference>
<dbReference type="PANTHER" id="PTHR30532:SF21">
    <property type="entry name" value="SIDEROPHORE-BINDING LIPOPROTEIN YFIY-RELATED"/>
    <property type="match status" value="1"/>
</dbReference>
<comment type="subcellular location">
    <subcellularLocation>
        <location evidence="1">Cell envelope</location>
    </subcellularLocation>
</comment>
<dbReference type="Pfam" id="PF01497">
    <property type="entry name" value="Peripla_BP_2"/>
    <property type="match status" value="1"/>
</dbReference>
<accession>A0A975U7L1</accession>
<sequence>MPAQASTSVVTHAMGQTRVVSDVNRVITLFQGATDSAVALGIRPVGVVDSWAETPTYDYLREALQGVQHLGLETQPNLEKIVALKPDLIIGARSRHEKIYPQLQQIAPTVLTDNVYDFQRTLALTGLATGREAMAQALWQQWQHNVTVFRQQLASRYSDWPLTASVLDIRADHLRLYLRDSFAGQVLSSIGFRLPAVPNASWGIKIKSKETLPSADADVFFVIKDSEQPVVVRNYDAWRTHPIWKVLKAPRMNQVYEVNKVSWLLSGGILGANLMLDQLSTIYPPLLTPSTQ</sequence>
<reference evidence="7" key="1">
    <citation type="submission" date="2021-06" db="EMBL/GenBank/DDBJ databases">
        <title>Vibrio nov. sp., novel gut bacterium isolated from Yellow Sea oyster.</title>
        <authorList>
            <person name="Muhammad N."/>
            <person name="Nguyen T.H."/>
            <person name="Lee Y.-J."/>
            <person name="Ko J."/>
            <person name="Kim S.-G."/>
        </authorList>
    </citation>
    <scope>NUCLEOTIDE SEQUENCE</scope>
    <source>
        <strain evidence="7">OG9-811</strain>
    </source>
</reference>
<evidence type="ECO:0000313" key="8">
    <source>
        <dbReference type="Proteomes" id="UP000694232"/>
    </source>
</evidence>
<keyword evidence="3" id="KW-0813">Transport</keyword>
<evidence type="ECO:0000313" key="7">
    <source>
        <dbReference type="EMBL" id="QXO15837.1"/>
    </source>
</evidence>
<dbReference type="SUPFAM" id="SSF53807">
    <property type="entry name" value="Helical backbone' metal receptor"/>
    <property type="match status" value="1"/>
</dbReference>
<feature type="domain" description="Fe/B12 periplasmic-binding" evidence="6">
    <location>
        <begin position="25"/>
        <end position="287"/>
    </location>
</feature>
<evidence type="ECO:0000256" key="4">
    <source>
        <dbReference type="ARBA" id="ARBA00022496"/>
    </source>
</evidence>
<keyword evidence="8" id="KW-1185">Reference proteome</keyword>
<evidence type="ECO:0000259" key="6">
    <source>
        <dbReference type="PROSITE" id="PS50983"/>
    </source>
</evidence>
<keyword evidence="5" id="KW-0732">Signal</keyword>
<keyword evidence="4" id="KW-0408">Iron</keyword>
<dbReference type="EMBL" id="CP076642">
    <property type="protein sequence ID" value="QXO15837.1"/>
    <property type="molecule type" value="Genomic_DNA"/>
</dbReference>
<dbReference type="InterPro" id="IPR051313">
    <property type="entry name" value="Bact_iron-sidero_bind"/>
</dbReference>
<evidence type="ECO:0000256" key="5">
    <source>
        <dbReference type="ARBA" id="ARBA00022729"/>
    </source>
</evidence>
<gene>
    <name evidence="7" type="ORF">KNV97_05360</name>
</gene>
<dbReference type="AlphaFoldDB" id="A0A975U7L1"/>
<keyword evidence="4" id="KW-0406">Ion transport</keyword>
<organism evidence="7 8">
    <name type="scientific">Vibrio ostreae</name>
    <dbReference type="NCBI Taxonomy" id="2841925"/>
    <lineage>
        <taxon>Bacteria</taxon>
        <taxon>Pseudomonadati</taxon>
        <taxon>Pseudomonadota</taxon>
        <taxon>Gammaproteobacteria</taxon>
        <taxon>Vibrionales</taxon>
        <taxon>Vibrionaceae</taxon>
        <taxon>Vibrio</taxon>
    </lineage>
</organism>
<dbReference type="Proteomes" id="UP000694232">
    <property type="component" value="Chromosome 2"/>
</dbReference>
<dbReference type="PROSITE" id="PS50983">
    <property type="entry name" value="FE_B12_PBP"/>
    <property type="match status" value="1"/>
</dbReference>
<protein>
    <submittedName>
        <fullName evidence="7">Iron-siderophore ABC transporter substrate-binding protein</fullName>
    </submittedName>
</protein>
<dbReference type="CDD" id="cd01146">
    <property type="entry name" value="FhuD"/>
    <property type="match status" value="1"/>
</dbReference>
<name>A0A975U7L1_9VIBR</name>
<evidence type="ECO:0000256" key="1">
    <source>
        <dbReference type="ARBA" id="ARBA00004196"/>
    </source>
</evidence>
<dbReference type="InterPro" id="IPR002491">
    <property type="entry name" value="ABC_transptr_periplasmic_BD"/>
</dbReference>
<dbReference type="GO" id="GO:0030288">
    <property type="term" value="C:outer membrane-bounded periplasmic space"/>
    <property type="evidence" value="ECO:0007669"/>
    <property type="project" value="TreeGrafter"/>
</dbReference>
<evidence type="ECO:0000256" key="2">
    <source>
        <dbReference type="ARBA" id="ARBA00008814"/>
    </source>
</evidence>
<dbReference type="KEGG" id="vos:KNV97_05360"/>
<proteinExistence type="inferred from homology"/>
<keyword evidence="4" id="KW-0410">Iron transport</keyword>
<dbReference type="Gene3D" id="3.40.50.1980">
    <property type="entry name" value="Nitrogenase molybdenum iron protein domain"/>
    <property type="match status" value="2"/>
</dbReference>